<gene>
    <name evidence="1" type="ORF">CIHG_02853</name>
</gene>
<proteinExistence type="predicted"/>
<evidence type="ECO:0000313" key="1">
    <source>
        <dbReference type="EMBL" id="KMU85071.1"/>
    </source>
</evidence>
<evidence type="ECO:0000313" key="2">
    <source>
        <dbReference type="Proteomes" id="UP000054563"/>
    </source>
</evidence>
<sequence>MWCLRKEIWVIKLAGRKHPFLMRAWDARGKIRILALREPPFETMICREAAHCPLHALHPVRVS</sequence>
<name>A0A0J8RK98_COCIT</name>
<dbReference type="VEuPathDB" id="FungiDB:CIHG_02853"/>
<organism evidence="1 2">
    <name type="scientific">Coccidioides immitis H538.4</name>
    <dbReference type="NCBI Taxonomy" id="396776"/>
    <lineage>
        <taxon>Eukaryota</taxon>
        <taxon>Fungi</taxon>
        <taxon>Dikarya</taxon>
        <taxon>Ascomycota</taxon>
        <taxon>Pezizomycotina</taxon>
        <taxon>Eurotiomycetes</taxon>
        <taxon>Eurotiomycetidae</taxon>
        <taxon>Onygenales</taxon>
        <taxon>Onygenaceae</taxon>
        <taxon>Coccidioides</taxon>
    </lineage>
</organism>
<protein>
    <submittedName>
        <fullName evidence="1">Uncharacterized protein</fullName>
    </submittedName>
</protein>
<dbReference type="AlphaFoldDB" id="A0A0J8RK98"/>
<dbReference type="EMBL" id="DS016987">
    <property type="protein sequence ID" value="KMU85071.1"/>
    <property type="molecule type" value="Genomic_DNA"/>
</dbReference>
<accession>A0A0J8RK98</accession>
<reference evidence="2" key="1">
    <citation type="journal article" date="2010" name="Genome Res.">
        <title>Population genomic sequencing of Coccidioides fungi reveals recent hybridization and transposon control.</title>
        <authorList>
            <person name="Neafsey D.E."/>
            <person name="Barker B.M."/>
            <person name="Sharpton T.J."/>
            <person name="Stajich J.E."/>
            <person name="Park D.J."/>
            <person name="Whiston E."/>
            <person name="Hung C.-Y."/>
            <person name="McMahan C."/>
            <person name="White J."/>
            <person name="Sykes S."/>
            <person name="Heiman D."/>
            <person name="Young S."/>
            <person name="Zeng Q."/>
            <person name="Abouelleil A."/>
            <person name="Aftuck L."/>
            <person name="Bessette D."/>
            <person name="Brown A."/>
            <person name="FitzGerald M."/>
            <person name="Lui A."/>
            <person name="Macdonald J.P."/>
            <person name="Priest M."/>
            <person name="Orbach M.J."/>
            <person name="Galgiani J.N."/>
            <person name="Kirkland T.N."/>
            <person name="Cole G.T."/>
            <person name="Birren B.W."/>
            <person name="Henn M.R."/>
            <person name="Taylor J.W."/>
            <person name="Rounsley S.D."/>
        </authorList>
    </citation>
    <scope>NUCLEOTIDE SEQUENCE [LARGE SCALE GENOMIC DNA]</scope>
    <source>
        <strain evidence="2">H538.4</strain>
    </source>
</reference>
<dbReference type="Proteomes" id="UP000054563">
    <property type="component" value="Unassembled WGS sequence"/>
</dbReference>